<dbReference type="SUPFAM" id="SSF52540">
    <property type="entry name" value="P-loop containing nucleoside triphosphate hydrolases"/>
    <property type="match status" value="1"/>
</dbReference>
<gene>
    <name evidence="6" type="ORF">B0T10DRAFT_573325</name>
</gene>
<feature type="repeat" description="WD" evidence="3">
    <location>
        <begin position="1131"/>
        <end position="1172"/>
    </location>
</feature>
<keyword evidence="7" id="KW-1185">Reference proteome</keyword>
<accession>A0A9P9ALD3</accession>
<dbReference type="PROSITE" id="PS00678">
    <property type="entry name" value="WD_REPEATS_1"/>
    <property type="match status" value="4"/>
</dbReference>
<dbReference type="InterPro" id="IPR056884">
    <property type="entry name" value="NPHP3-like_N"/>
</dbReference>
<feature type="repeat" description="WD" evidence="3">
    <location>
        <begin position="1173"/>
        <end position="1214"/>
    </location>
</feature>
<dbReference type="InterPro" id="IPR020472">
    <property type="entry name" value="WD40_PAC1"/>
</dbReference>
<dbReference type="SUPFAM" id="SSF50969">
    <property type="entry name" value="YVTN repeat-like/Quinoprotein amine dehydrogenase"/>
    <property type="match status" value="2"/>
</dbReference>
<dbReference type="Proteomes" id="UP000777438">
    <property type="component" value="Unassembled WGS sequence"/>
</dbReference>
<name>A0A9P9ALD3_9HYPO</name>
<dbReference type="PANTHER" id="PTHR19879">
    <property type="entry name" value="TRANSCRIPTION INITIATION FACTOR TFIID"/>
    <property type="match status" value="1"/>
</dbReference>
<feature type="repeat" description="WD" evidence="3">
    <location>
        <begin position="884"/>
        <end position="925"/>
    </location>
</feature>
<dbReference type="EMBL" id="JAGPYM010000012">
    <property type="protein sequence ID" value="KAH6888553.1"/>
    <property type="molecule type" value="Genomic_DNA"/>
</dbReference>
<feature type="repeat" description="WD" evidence="3">
    <location>
        <begin position="1016"/>
        <end position="1048"/>
    </location>
</feature>
<dbReference type="InterPro" id="IPR001680">
    <property type="entry name" value="WD40_rpt"/>
</dbReference>
<dbReference type="InterPro" id="IPR015943">
    <property type="entry name" value="WD40/YVTN_repeat-like_dom_sf"/>
</dbReference>
<feature type="repeat" description="WD" evidence="3">
    <location>
        <begin position="1049"/>
        <end position="1089"/>
    </location>
</feature>
<evidence type="ECO:0000256" key="4">
    <source>
        <dbReference type="SAM" id="MobiDB-lite"/>
    </source>
</evidence>
<evidence type="ECO:0000256" key="3">
    <source>
        <dbReference type="PROSITE-ProRule" id="PRU00221"/>
    </source>
</evidence>
<feature type="domain" description="NACHT" evidence="5">
    <location>
        <begin position="384"/>
        <end position="527"/>
    </location>
</feature>
<dbReference type="Gene3D" id="3.40.50.300">
    <property type="entry name" value="P-loop containing nucleotide triphosphate hydrolases"/>
    <property type="match status" value="1"/>
</dbReference>
<dbReference type="InterPro" id="IPR036322">
    <property type="entry name" value="WD40_repeat_dom_sf"/>
</dbReference>
<dbReference type="InterPro" id="IPR027417">
    <property type="entry name" value="P-loop_NTPase"/>
</dbReference>
<keyword evidence="1 3" id="KW-0853">WD repeat</keyword>
<dbReference type="PROSITE" id="PS50294">
    <property type="entry name" value="WD_REPEATS_REGION"/>
    <property type="match status" value="6"/>
</dbReference>
<evidence type="ECO:0000256" key="1">
    <source>
        <dbReference type="ARBA" id="ARBA00022574"/>
    </source>
</evidence>
<sequence length="1527" mass="169340">MRKFLGALKHRNSKQPSPSPQSSSSSSSSSPQPKAPSAPPSQPRGGNPSANEGPPASVEEIRGQIWNEAYDKLKEDEPSVVEAYEKILSVLLKTGGSPPVADGNTTNDIEQNAEARQAQMKALVEEGIERTKKEVNIKGKVEGGMRPIQNVQAFVSVAVRAEPSAAIAWAGITTCMEVLSNPLSEPGKNRDGVNYVCERVEWYWELALLLLDPGKVDESMAKLQGFVRRRIVNLYKQLLLYQMQSVCLYSRHWASVIVRDIFKVDDWQAKIDSIKEMEEAIRKDVNQHDSEVLKSQLRMIDDKMGYLREDVKAVESAVQEQTQEIRQIHHDEKDQECLRELHVVNPDAHKKEIEKTKGGLLKDSYGWILEHDDFRKFRNDERSQLLWIKGDPGKGKTMLLCGIIDELEKRPSHIISYFFCQATQAQCRSATSVLRSLLWLLCTKEPGLTSYVREKFDMEGKKLFEGLNVLVSLEEILADMLQDPRLRDVILIVDALDECSDDDRERLIALIIQFSSSSSAKWIVSSRNWPEIEEQFQDARDIRVALELNKKSISRAVEIFIRHKVDQLAQKKRYDAKTKESILDNLLLKANDTFLWVALVCEELARPRAKSWDAINTLASMPRGLDALYERMLKQIFTLDEDGEDLHRQILATACITYRPLTLDELRVFVMEANDFSREQLEQVIGECGSFLTVQDGAVYFVHQSAKDFLLKKANEIFPLGIPDQHHLIFRRSLDALTALERNVYHLGSPGILIDEISPLTLTHCLVLGTLICTGWTILNKSGRPGFHQTTKQFAKGAVAVRKLTAIMQNTVVEGLSKLLQDAQRFVLSHRQLIEKAPLQVYASALVFSPTNSLVRKLFEREEPDWITLKPNVEADWNNCIQTLEGHSGTVNSVAFSPNDERLASGSIDETVKIWDVASGQCTQSLHIGIPVATVAFSVDGQLLAVGERNGEIGLREPTSGSCVKRLSGHEGDLEAVVFSPDGSFLASASSDRTIKIWHLGTAKCTQTIQGYKAGTISFSRDGRQFASALSDGTFGVWDTDTGSRVMQVGDDTHKITSVAFLADKLLATSSSDGTIGIWDLETGVCTQTLSGHHGFITSVVSLGQGRGLASASFESDIRVWDATGACVQSLKGHNDAVRSLTFSPGKQLLASGAHDCTVRVWDLTTKSITQAPMDYGSEIRSLAFSPDGQHLFSTSGASQLKIWDTSNGNCIHALDEAAYLDSSPDGRWIISRVHRPKGNKSFELWDPAENSCIQKFEDIGDFTDAAFSADRQLLATASLDGTVGIWDVATQNETQRIKTPSSSSASALAFSIDSHDIAIASDGAVEIWDMSSRTRVRTLDTDGEARMLALSKHSQRLVTVLDSEYNPTAPTGSIISVWDLSTGALVDTLEAKPYIRSLAFTANGQRLATMSSDWGTWGEIQIWDVIAKTGTCSQMMNIAKQGASIRFDPKNSSRLWTNAGVLDLDMTGVSYCGYGLINDMDGDWVVKGSERMLWLPREYRSVYSVGKDSTMAFSNKAGRVLIMQFE</sequence>
<evidence type="ECO:0000313" key="6">
    <source>
        <dbReference type="EMBL" id="KAH6888553.1"/>
    </source>
</evidence>
<feature type="repeat" description="WD" evidence="3">
    <location>
        <begin position="1090"/>
        <end position="1122"/>
    </location>
</feature>
<dbReference type="PANTHER" id="PTHR19879:SF9">
    <property type="entry name" value="TRANSCRIPTION INITIATION FACTOR TFIID SUBUNIT 5"/>
    <property type="match status" value="1"/>
</dbReference>
<dbReference type="PROSITE" id="PS50082">
    <property type="entry name" value="WD_REPEATS_2"/>
    <property type="match status" value="8"/>
</dbReference>
<feature type="repeat" description="WD" evidence="3">
    <location>
        <begin position="1267"/>
        <end position="1297"/>
    </location>
</feature>
<comment type="caution">
    <text evidence="6">The sequence shown here is derived from an EMBL/GenBank/DDBJ whole genome shotgun (WGS) entry which is preliminary data.</text>
</comment>
<feature type="region of interest" description="Disordered" evidence="4">
    <location>
        <begin position="1"/>
        <end position="58"/>
    </location>
</feature>
<organism evidence="6 7">
    <name type="scientific">Thelonectria olida</name>
    <dbReference type="NCBI Taxonomy" id="1576542"/>
    <lineage>
        <taxon>Eukaryota</taxon>
        <taxon>Fungi</taxon>
        <taxon>Dikarya</taxon>
        <taxon>Ascomycota</taxon>
        <taxon>Pezizomycotina</taxon>
        <taxon>Sordariomycetes</taxon>
        <taxon>Hypocreomycetidae</taxon>
        <taxon>Hypocreales</taxon>
        <taxon>Nectriaceae</taxon>
        <taxon>Thelonectria</taxon>
    </lineage>
</organism>
<dbReference type="PROSITE" id="PS50837">
    <property type="entry name" value="NACHT"/>
    <property type="match status" value="1"/>
</dbReference>
<feature type="compositionally biased region" description="Pro residues" evidence="4">
    <location>
        <begin position="33"/>
        <end position="42"/>
    </location>
</feature>
<evidence type="ECO:0000259" key="5">
    <source>
        <dbReference type="PROSITE" id="PS50837"/>
    </source>
</evidence>
<dbReference type="CDD" id="cd00200">
    <property type="entry name" value="WD40"/>
    <property type="match status" value="2"/>
</dbReference>
<dbReference type="SUPFAM" id="SSF50978">
    <property type="entry name" value="WD40 repeat-like"/>
    <property type="match status" value="1"/>
</dbReference>
<feature type="compositionally biased region" description="Low complexity" evidence="4">
    <location>
        <begin position="14"/>
        <end position="32"/>
    </location>
</feature>
<protein>
    <recommendedName>
        <fullName evidence="5">NACHT domain-containing protein</fullName>
    </recommendedName>
</protein>
<evidence type="ECO:0000313" key="7">
    <source>
        <dbReference type="Proteomes" id="UP000777438"/>
    </source>
</evidence>
<dbReference type="InterPro" id="IPR011044">
    <property type="entry name" value="Quino_amine_DH_bsu"/>
</dbReference>
<evidence type="ECO:0000256" key="2">
    <source>
        <dbReference type="ARBA" id="ARBA00022737"/>
    </source>
</evidence>
<feature type="compositionally biased region" description="Basic residues" evidence="4">
    <location>
        <begin position="1"/>
        <end position="13"/>
    </location>
</feature>
<dbReference type="Pfam" id="PF17100">
    <property type="entry name" value="NACHT_N"/>
    <property type="match status" value="1"/>
</dbReference>
<dbReference type="SMART" id="SM00320">
    <property type="entry name" value="WD40"/>
    <property type="match status" value="12"/>
</dbReference>
<dbReference type="InterPro" id="IPR007111">
    <property type="entry name" value="NACHT_NTPase"/>
</dbReference>
<keyword evidence="2" id="KW-0677">Repeat</keyword>
<dbReference type="OrthoDB" id="538223at2759"/>
<proteinExistence type="predicted"/>
<reference evidence="6 7" key="1">
    <citation type="journal article" date="2021" name="Nat. Commun.">
        <title>Genetic determinants of endophytism in the Arabidopsis root mycobiome.</title>
        <authorList>
            <person name="Mesny F."/>
            <person name="Miyauchi S."/>
            <person name="Thiergart T."/>
            <person name="Pickel B."/>
            <person name="Atanasova L."/>
            <person name="Karlsson M."/>
            <person name="Huettel B."/>
            <person name="Barry K.W."/>
            <person name="Haridas S."/>
            <person name="Chen C."/>
            <person name="Bauer D."/>
            <person name="Andreopoulos W."/>
            <person name="Pangilinan J."/>
            <person name="LaButti K."/>
            <person name="Riley R."/>
            <person name="Lipzen A."/>
            <person name="Clum A."/>
            <person name="Drula E."/>
            <person name="Henrissat B."/>
            <person name="Kohler A."/>
            <person name="Grigoriev I.V."/>
            <person name="Martin F.M."/>
            <person name="Hacquard S."/>
        </authorList>
    </citation>
    <scope>NUCLEOTIDE SEQUENCE [LARGE SCALE GENOMIC DNA]</scope>
    <source>
        <strain evidence="6 7">MPI-CAGE-CH-0241</strain>
    </source>
</reference>
<dbReference type="PRINTS" id="PR00320">
    <property type="entry name" value="GPROTEINBRPT"/>
</dbReference>
<dbReference type="InterPro" id="IPR019775">
    <property type="entry name" value="WD40_repeat_CS"/>
</dbReference>
<dbReference type="Pfam" id="PF24883">
    <property type="entry name" value="NPHP3_N"/>
    <property type="match status" value="1"/>
</dbReference>
<dbReference type="InterPro" id="IPR031359">
    <property type="entry name" value="NACHT_N"/>
</dbReference>
<dbReference type="Pfam" id="PF00400">
    <property type="entry name" value="WD40"/>
    <property type="match status" value="8"/>
</dbReference>
<dbReference type="Gene3D" id="2.130.10.10">
    <property type="entry name" value="YVTN repeat-like/Quinoprotein amine dehydrogenase"/>
    <property type="match status" value="4"/>
</dbReference>
<feature type="repeat" description="WD" evidence="3">
    <location>
        <begin position="967"/>
        <end position="1008"/>
    </location>
</feature>